<evidence type="ECO:0000313" key="1">
    <source>
        <dbReference type="EMBL" id="SFP68756.1"/>
    </source>
</evidence>
<dbReference type="AlphaFoldDB" id="A0A1I5SEJ3"/>
<dbReference type="Proteomes" id="UP000182400">
    <property type="component" value="Unassembled WGS sequence"/>
</dbReference>
<sequence length="46" mass="5088">MRASFAAYSCGGSQGIGEIRRTLFPFHPRQMHARRTIGGKITRLPG</sequence>
<accession>A0A1I5SEJ3</accession>
<protein>
    <submittedName>
        <fullName evidence="1">Uncharacterized protein</fullName>
    </submittedName>
</protein>
<organism evidence="1 2">
    <name type="scientific">Ectopseudomonas composti</name>
    <dbReference type="NCBI Taxonomy" id="658457"/>
    <lineage>
        <taxon>Bacteria</taxon>
        <taxon>Pseudomonadati</taxon>
        <taxon>Pseudomonadota</taxon>
        <taxon>Gammaproteobacteria</taxon>
        <taxon>Pseudomonadales</taxon>
        <taxon>Pseudomonadaceae</taxon>
        <taxon>Ectopseudomonas</taxon>
    </lineage>
</organism>
<dbReference type="EMBL" id="FOWP01000020">
    <property type="protein sequence ID" value="SFP68756.1"/>
    <property type="molecule type" value="Genomic_DNA"/>
</dbReference>
<evidence type="ECO:0000313" key="2">
    <source>
        <dbReference type="Proteomes" id="UP000182400"/>
    </source>
</evidence>
<gene>
    <name evidence="1" type="ORF">SAMN05216601_12044</name>
</gene>
<name>A0A1I5SEJ3_9GAMM</name>
<proteinExistence type="predicted"/>
<reference evidence="1 2" key="1">
    <citation type="submission" date="2016-10" db="EMBL/GenBank/DDBJ databases">
        <authorList>
            <person name="de Groot N.N."/>
        </authorList>
    </citation>
    <scope>NUCLEOTIDE SEQUENCE [LARGE SCALE GENOMIC DNA]</scope>
    <source>
        <strain evidence="1 2">CCUG 59231</strain>
    </source>
</reference>